<evidence type="ECO:0000313" key="1">
    <source>
        <dbReference type="EMBL" id="QHS94082.1"/>
    </source>
</evidence>
<protein>
    <recommendedName>
        <fullName evidence="2">Methyltransferase</fullName>
    </recommendedName>
</protein>
<reference evidence="1" key="1">
    <citation type="journal article" date="2020" name="Nature">
        <title>Giant virus diversity and host interactions through global metagenomics.</title>
        <authorList>
            <person name="Schulz F."/>
            <person name="Roux S."/>
            <person name="Paez-Espino D."/>
            <person name="Jungbluth S."/>
            <person name="Walsh D.A."/>
            <person name="Denef V.J."/>
            <person name="McMahon K.D."/>
            <person name="Konstantinidis K.T."/>
            <person name="Eloe-Fadrosh E.A."/>
            <person name="Kyrpides N.C."/>
            <person name="Woyke T."/>
        </authorList>
    </citation>
    <scope>NUCLEOTIDE SEQUENCE</scope>
    <source>
        <strain evidence="1">GVMAG-M-3300018416-26</strain>
    </source>
</reference>
<name>A0A6C0BQ28_9ZZZZ</name>
<dbReference type="PANTHER" id="PTHR37909">
    <property type="entry name" value="S-ADENOSYL-L-METHIONINE-DEPENDENT METHYLTRANSFERASES SUPERFAMILY PROTEIN"/>
    <property type="match status" value="1"/>
</dbReference>
<proteinExistence type="predicted"/>
<sequence>MSNIIFTPYEKNRNNICKILNDYGLTGYGVEIGVKQGLFSKHILSNGNLKKLYLVDPWTDQDIETYDEVHHDHTNDFKQCMNNIKQFKGKCEIVRDFSYNAYSRFKDEYFDFIYIDGNHSYESVSNDLNKWYPKLKTGGLLAGDDYTINPEELSFNYMFGVKKQLMNLRSKTKRIYH</sequence>
<dbReference type="InterPro" id="IPR029063">
    <property type="entry name" value="SAM-dependent_MTases_sf"/>
</dbReference>
<dbReference type="EMBL" id="MN739216">
    <property type="protein sequence ID" value="QHS94082.1"/>
    <property type="molecule type" value="Genomic_DNA"/>
</dbReference>
<dbReference type="AlphaFoldDB" id="A0A6C0BQ28"/>
<accession>A0A6C0BQ28</accession>
<evidence type="ECO:0008006" key="2">
    <source>
        <dbReference type="Google" id="ProtNLM"/>
    </source>
</evidence>
<dbReference type="SUPFAM" id="SSF53335">
    <property type="entry name" value="S-adenosyl-L-methionine-dependent methyltransferases"/>
    <property type="match status" value="1"/>
</dbReference>
<dbReference type="PANTHER" id="PTHR37909:SF1">
    <property type="entry name" value="S-ADENOSYL-L-METHIONINE-DEPENDENT METHYLTRANSFERASES SUPERFAMILY PROTEIN"/>
    <property type="match status" value="1"/>
</dbReference>
<organism evidence="1">
    <name type="scientific">viral metagenome</name>
    <dbReference type="NCBI Taxonomy" id="1070528"/>
    <lineage>
        <taxon>unclassified sequences</taxon>
        <taxon>metagenomes</taxon>
        <taxon>organismal metagenomes</taxon>
    </lineage>
</organism>
<dbReference type="Pfam" id="PF13578">
    <property type="entry name" value="Methyltransf_24"/>
    <property type="match status" value="1"/>
</dbReference>
<dbReference type="Gene3D" id="3.40.50.150">
    <property type="entry name" value="Vaccinia Virus protein VP39"/>
    <property type="match status" value="1"/>
</dbReference>